<dbReference type="InterPro" id="IPR008042">
    <property type="entry name" value="Retrotrans_Pao"/>
</dbReference>
<proteinExistence type="predicted"/>
<dbReference type="Proteomes" id="UP000036681">
    <property type="component" value="Unplaced"/>
</dbReference>
<dbReference type="InterPro" id="IPR036397">
    <property type="entry name" value="RNaseH_sf"/>
</dbReference>
<dbReference type="Gene3D" id="3.30.420.10">
    <property type="entry name" value="Ribonuclease H-like superfamily/Ribonuclease H"/>
    <property type="match status" value="1"/>
</dbReference>
<organism evidence="2 3">
    <name type="scientific">Ascaris lumbricoides</name>
    <name type="common">Giant roundworm</name>
    <dbReference type="NCBI Taxonomy" id="6252"/>
    <lineage>
        <taxon>Eukaryota</taxon>
        <taxon>Metazoa</taxon>
        <taxon>Ecdysozoa</taxon>
        <taxon>Nematoda</taxon>
        <taxon>Chromadorea</taxon>
        <taxon>Rhabditida</taxon>
        <taxon>Spirurina</taxon>
        <taxon>Ascaridomorpha</taxon>
        <taxon>Ascaridoidea</taxon>
        <taxon>Ascarididae</taxon>
        <taxon>Ascaris</taxon>
    </lineage>
</organism>
<accession>A0A0M3ILY0</accession>
<sequence>MNSEIKCHLLICKTRLTPLKGSTIRRQELMGALIGTRTRLLEYTSQQLQLESVDKYIWTDSQCTLQRIRSSDVHQKDRFVENRLKEIRKTDARFGYVPSDSNPADIPTRGSDLDDLINNKLWWHGPHWLLYSSEQLPQLLNHTVRSENNASPEDHLETEATTANTHLACEIYDRSSTINNATRFSQWPRLLRTTAWDTIRSDEKDRTKRWICLFTCFSTRAVHLEVASDLSGPGVIQCLRRFVSRRRLPKRMLSDNGTQFVWARSVLASVSKVRQTDNAILDYCAAHNIQWSFITPLAPWQGGIYE</sequence>
<dbReference type="AlphaFoldDB" id="A0A0M3ILY0"/>
<name>A0A0M3ILY0_ASCLU</name>
<dbReference type="SUPFAM" id="SSF53098">
    <property type="entry name" value="Ribonuclease H-like"/>
    <property type="match status" value="1"/>
</dbReference>
<keyword evidence="2" id="KW-1185">Reference proteome</keyword>
<dbReference type="GO" id="GO:0015074">
    <property type="term" value="P:DNA integration"/>
    <property type="evidence" value="ECO:0007669"/>
    <property type="project" value="InterPro"/>
</dbReference>
<dbReference type="InterPro" id="IPR012337">
    <property type="entry name" value="RNaseH-like_sf"/>
</dbReference>
<dbReference type="InterPro" id="IPR001584">
    <property type="entry name" value="Integrase_cat-core"/>
</dbReference>
<dbReference type="PANTHER" id="PTHR47331">
    <property type="entry name" value="PHD-TYPE DOMAIN-CONTAINING PROTEIN"/>
    <property type="match status" value="1"/>
</dbReference>
<dbReference type="Pfam" id="PF05380">
    <property type="entry name" value="Peptidase_A17"/>
    <property type="match status" value="1"/>
</dbReference>
<protein>
    <submittedName>
        <fullName evidence="3">Integrase catalytic domain-containing protein</fullName>
    </submittedName>
</protein>
<feature type="domain" description="Integrase catalytic" evidence="1">
    <location>
        <begin position="184"/>
        <end position="306"/>
    </location>
</feature>
<dbReference type="GO" id="GO:0003676">
    <property type="term" value="F:nucleic acid binding"/>
    <property type="evidence" value="ECO:0007669"/>
    <property type="project" value="InterPro"/>
</dbReference>
<reference evidence="3" key="1">
    <citation type="submission" date="2017-02" db="UniProtKB">
        <authorList>
            <consortium name="WormBaseParasite"/>
        </authorList>
    </citation>
    <scope>IDENTIFICATION</scope>
</reference>
<dbReference type="PROSITE" id="PS50994">
    <property type="entry name" value="INTEGRASE"/>
    <property type="match status" value="1"/>
</dbReference>
<evidence type="ECO:0000313" key="2">
    <source>
        <dbReference type="Proteomes" id="UP000036681"/>
    </source>
</evidence>
<dbReference type="WBParaSite" id="ALUE_0001975801-mRNA-1">
    <property type="protein sequence ID" value="ALUE_0001975801-mRNA-1"/>
    <property type="gene ID" value="ALUE_0001975801"/>
</dbReference>
<evidence type="ECO:0000259" key="1">
    <source>
        <dbReference type="PROSITE" id="PS50994"/>
    </source>
</evidence>
<evidence type="ECO:0000313" key="3">
    <source>
        <dbReference type="WBParaSite" id="ALUE_0001975801-mRNA-1"/>
    </source>
</evidence>